<evidence type="ECO:0000313" key="1">
    <source>
        <dbReference type="EMBL" id="GFJ93358.1"/>
    </source>
</evidence>
<reference evidence="1 2" key="2">
    <citation type="submission" date="2020-03" db="EMBL/GenBank/DDBJ databases">
        <authorList>
            <person name="Ichikawa N."/>
            <person name="Kimura A."/>
            <person name="Kitahashi Y."/>
            <person name="Uohara A."/>
        </authorList>
    </citation>
    <scope>NUCLEOTIDE SEQUENCE [LARGE SCALE GENOMIC DNA]</scope>
    <source>
        <strain evidence="1 2">NBRC 108638</strain>
    </source>
</reference>
<name>A0A6V8LEH6_9ACTN</name>
<reference evidence="1 2" key="1">
    <citation type="submission" date="2020-03" db="EMBL/GenBank/DDBJ databases">
        <title>Whole genome shotgun sequence of Phytohabitans rumicis NBRC 108638.</title>
        <authorList>
            <person name="Komaki H."/>
            <person name="Tamura T."/>
        </authorList>
    </citation>
    <scope>NUCLEOTIDE SEQUENCE [LARGE SCALE GENOMIC DNA]</scope>
    <source>
        <strain evidence="1 2">NBRC 108638</strain>
    </source>
</reference>
<keyword evidence="2" id="KW-1185">Reference proteome</keyword>
<accession>A0A6V8LEH6</accession>
<dbReference type="RefSeq" id="WP_173080005.1">
    <property type="nucleotide sequence ID" value="NZ_BAABJB010000065.1"/>
</dbReference>
<dbReference type="EMBL" id="BLPG01000001">
    <property type="protein sequence ID" value="GFJ93358.1"/>
    <property type="molecule type" value="Genomic_DNA"/>
</dbReference>
<comment type="caution">
    <text evidence="1">The sequence shown here is derived from an EMBL/GenBank/DDBJ whole genome shotgun (WGS) entry which is preliminary data.</text>
</comment>
<proteinExistence type="predicted"/>
<organism evidence="1 2">
    <name type="scientific">Phytohabitans rumicis</name>
    <dbReference type="NCBI Taxonomy" id="1076125"/>
    <lineage>
        <taxon>Bacteria</taxon>
        <taxon>Bacillati</taxon>
        <taxon>Actinomycetota</taxon>
        <taxon>Actinomycetes</taxon>
        <taxon>Micromonosporales</taxon>
        <taxon>Micromonosporaceae</taxon>
    </lineage>
</organism>
<dbReference type="AlphaFoldDB" id="A0A6V8LEH6"/>
<evidence type="ECO:0000313" key="2">
    <source>
        <dbReference type="Proteomes" id="UP000482960"/>
    </source>
</evidence>
<protein>
    <submittedName>
        <fullName evidence="1">Uncharacterized protein</fullName>
    </submittedName>
</protein>
<gene>
    <name evidence="1" type="ORF">Prum_070000</name>
</gene>
<sequence>MSLADDLRSAAADHAAALINQEFAAGVGLDVSRLGRAVVEAAAPFLLDADHVDHALNARFPADDATPRLPRPTPEELWRQAGGDEGRYLQLMQQHQWLTLTTIRVVDDRSATE</sequence>
<dbReference type="Proteomes" id="UP000482960">
    <property type="component" value="Unassembled WGS sequence"/>
</dbReference>